<dbReference type="GO" id="GO:0030659">
    <property type="term" value="C:cytoplasmic vesicle membrane"/>
    <property type="evidence" value="ECO:0007669"/>
    <property type="project" value="UniProtKB-SubCell"/>
</dbReference>
<feature type="region of interest" description="Disordered" evidence="12">
    <location>
        <begin position="1007"/>
        <end position="1026"/>
    </location>
</feature>
<feature type="compositionally biased region" description="Basic and acidic residues" evidence="12">
    <location>
        <begin position="1396"/>
        <end position="1405"/>
    </location>
</feature>
<feature type="non-terminal residue" evidence="16">
    <location>
        <position position="1"/>
    </location>
</feature>
<keyword evidence="5" id="KW-0343">GTPase activation</keyword>
<organism evidence="16 17">
    <name type="scientific">Danionella cerebrum</name>
    <dbReference type="NCBI Taxonomy" id="2873325"/>
    <lineage>
        <taxon>Eukaryota</taxon>
        <taxon>Metazoa</taxon>
        <taxon>Chordata</taxon>
        <taxon>Craniata</taxon>
        <taxon>Vertebrata</taxon>
        <taxon>Euteleostomi</taxon>
        <taxon>Actinopterygii</taxon>
        <taxon>Neopterygii</taxon>
        <taxon>Teleostei</taxon>
        <taxon>Ostariophysi</taxon>
        <taxon>Cypriniformes</taxon>
        <taxon>Danionidae</taxon>
        <taxon>Danioninae</taxon>
        <taxon>Danionella</taxon>
    </lineage>
</organism>
<dbReference type="PROSITE" id="PS50106">
    <property type="entry name" value="PDZ"/>
    <property type="match status" value="1"/>
</dbReference>
<dbReference type="SUPFAM" id="SSF48350">
    <property type="entry name" value="GTPase activation domain, GAP"/>
    <property type="match status" value="1"/>
</dbReference>
<evidence type="ECO:0000256" key="6">
    <source>
        <dbReference type="ARBA" id="ARBA00022490"/>
    </source>
</evidence>
<feature type="region of interest" description="Disordered" evidence="12">
    <location>
        <begin position="1684"/>
        <end position="1712"/>
    </location>
</feature>
<evidence type="ECO:0000256" key="4">
    <source>
        <dbReference type="ARBA" id="ARBA00004395"/>
    </source>
</evidence>
<feature type="region of interest" description="Disordered" evidence="12">
    <location>
        <begin position="523"/>
        <end position="665"/>
    </location>
</feature>
<evidence type="ECO:0008006" key="18">
    <source>
        <dbReference type="Google" id="ProtNLM"/>
    </source>
</evidence>
<feature type="compositionally biased region" description="Low complexity" evidence="12">
    <location>
        <begin position="1008"/>
        <end position="1021"/>
    </location>
</feature>
<feature type="domain" description="PDZ" evidence="14">
    <location>
        <begin position="102"/>
        <end position="210"/>
    </location>
</feature>
<dbReference type="Gene3D" id="2.30.42.10">
    <property type="match status" value="1"/>
</dbReference>
<evidence type="ECO:0000256" key="5">
    <source>
        <dbReference type="ARBA" id="ARBA00022468"/>
    </source>
</evidence>
<evidence type="ECO:0000259" key="14">
    <source>
        <dbReference type="PROSITE" id="PS50106"/>
    </source>
</evidence>
<evidence type="ECO:0000259" key="13">
    <source>
        <dbReference type="PROSITE" id="PS50003"/>
    </source>
</evidence>
<feature type="region of interest" description="Disordered" evidence="12">
    <location>
        <begin position="1379"/>
        <end position="1418"/>
    </location>
</feature>
<evidence type="ECO:0000256" key="1">
    <source>
        <dbReference type="ARBA" id="ARBA00004245"/>
    </source>
</evidence>
<dbReference type="SMART" id="SM00324">
    <property type="entry name" value="RhoGAP"/>
    <property type="match status" value="1"/>
</dbReference>
<dbReference type="SMART" id="SM00228">
    <property type="entry name" value="PDZ"/>
    <property type="match status" value="1"/>
</dbReference>
<dbReference type="PROSITE" id="PS50238">
    <property type="entry name" value="RHOGAP"/>
    <property type="match status" value="1"/>
</dbReference>
<keyword evidence="9" id="KW-0472">Membrane</keyword>
<keyword evidence="10" id="KW-0206">Cytoskeleton</keyword>
<evidence type="ECO:0000313" key="17">
    <source>
        <dbReference type="Proteomes" id="UP000316079"/>
    </source>
</evidence>
<dbReference type="InterPro" id="IPR000198">
    <property type="entry name" value="RhoGAP_dom"/>
</dbReference>
<keyword evidence="8" id="KW-0333">Golgi apparatus</keyword>
<dbReference type="CDD" id="cd04395">
    <property type="entry name" value="RhoGAP_ARHGAP21"/>
    <property type="match status" value="1"/>
</dbReference>
<feature type="region of interest" description="Disordered" evidence="12">
    <location>
        <begin position="1302"/>
        <end position="1335"/>
    </location>
</feature>
<dbReference type="Gene3D" id="1.10.555.10">
    <property type="entry name" value="Rho GTPase activation protein"/>
    <property type="match status" value="1"/>
</dbReference>
<feature type="domain" description="PH" evidence="13">
    <location>
        <begin position="861"/>
        <end position="975"/>
    </location>
</feature>
<dbReference type="Gene3D" id="2.30.29.30">
    <property type="entry name" value="Pleckstrin-homology domain (PH domain)/Phosphotyrosine-binding domain (PTB)"/>
    <property type="match status" value="1"/>
</dbReference>
<feature type="region of interest" description="Disordered" evidence="12">
    <location>
        <begin position="1034"/>
        <end position="1080"/>
    </location>
</feature>
<dbReference type="Gene3D" id="1.20.5.220">
    <property type="match status" value="1"/>
</dbReference>
<reference evidence="16 17" key="1">
    <citation type="journal article" date="2019" name="Sci. Data">
        <title>Hybrid genome assembly and annotation of Danionella translucida.</title>
        <authorList>
            <person name="Kadobianskyi M."/>
            <person name="Schulze L."/>
            <person name="Schuelke M."/>
            <person name="Judkewitz B."/>
        </authorList>
    </citation>
    <scope>NUCLEOTIDE SEQUENCE [LARGE SCALE GENOMIC DNA]</scope>
    <source>
        <strain evidence="16 17">Bolton</strain>
    </source>
</reference>
<gene>
    <name evidence="16" type="ORF">DNTS_035595</name>
</gene>
<feature type="region of interest" description="Disordered" evidence="12">
    <location>
        <begin position="1473"/>
        <end position="1502"/>
    </location>
</feature>
<keyword evidence="7" id="KW-0965">Cell junction</keyword>
<keyword evidence="11" id="KW-0968">Cytoplasmic vesicle</keyword>
<feature type="region of interest" description="Disordered" evidence="12">
    <location>
        <begin position="1607"/>
        <end position="1662"/>
    </location>
</feature>
<feature type="compositionally biased region" description="Basic and acidic residues" evidence="12">
    <location>
        <begin position="1045"/>
        <end position="1063"/>
    </location>
</feature>
<dbReference type="InterPro" id="IPR001478">
    <property type="entry name" value="PDZ"/>
</dbReference>
<feature type="compositionally biased region" description="Low complexity" evidence="12">
    <location>
        <begin position="1645"/>
        <end position="1655"/>
    </location>
</feature>
<evidence type="ECO:0000256" key="8">
    <source>
        <dbReference type="ARBA" id="ARBA00023034"/>
    </source>
</evidence>
<accession>A0A553NL31</accession>
<dbReference type="InterPro" id="IPR036034">
    <property type="entry name" value="PDZ_sf"/>
</dbReference>
<evidence type="ECO:0000256" key="7">
    <source>
        <dbReference type="ARBA" id="ARBA00022949"/>
    </source>
</evidence>
<proteinExistence type="predicted"/>
<dbReference type="Pfam" id="PF00169">
    <property type="entry name" value="PH"/>
    <property type="match status" value="1"/>
</dbReference>
<evidence type="ECO:0000256" key="11">
    <source>
        <dbReference type="ARBA" id="ARBA00023329"/>
    </source>
</evidence>
<dbReference type="InterPro" id="IPR041489">
    <property type="entry name" value="PDZ_6"/>
</dbReference>
<feature type="compositionally biased region" description="Basic and acidic residues" evidence="12">
    <location>
        <begin position="1547"/>
        <end position="1557"/>
    </location>
</feature>
<feature type="compositionally biased region" description="Basic residues" evidence="12">
    <location>
        <begin position="1699"/>
        <end position="1710"/>
    </location>
</feature>
<dbReference type="GO" id="GO:0070161">
    <property type="term" value="C:anchoring junction"/>
    <property type="evidence" value="ECO:0007669"/>
    <property type="project" value="UniProtKB-SubCell"/>
</dbReference>
<dbReference type="GO" id="GO:0007165">
    <property type="term" value="P:signal transduction"/>
    <property type="evidence" value="ECO:0007669"/>
    <property type="project" value="InterPro"/>
</dbReference>
<comment type="caution">
    <text evidence="16">The sequence shown here is derived from an EMBL/GenBank/DDBJ whole genome shotgun (WGS) entry which is preliminary data.</text>
</comment>
<dbReference type="SMART" id="SM00233">
    <property type="entry name" value="PH"/>
    <property type="match status" value="1"/>
</dbReference>
<comment type="subcellular location">
    <subcellularLocation>
        <location evidence="2">Cell junction</location>
    </subcellularLocation>
    <subcellularLocation>
        <location evidence="1">Cytoplasm</location>
        <location evidence="1">Cytoskeleton</location>
    </subcellularLocation>
    <subcellularLocation>
        <location evidence="3">Cytoplasmic vesicle membrane</location>
        <topology evidence="3">Peripheral membrane protein</topology>
    </subcellularLocation>
    <subcellularLocation>
        <location evidence="4">Golgi apparatus membrane</location>
        <topology evidence="4">Peripheral membrane protein</topology>
    </subcellularLocation>
</comment>
<dbReference type="PANTHER" id="PTHR23175">
    <property type="entry name" value="PDZ DOMAIN-CONTAINING PROTEIN"/>
    <property type="match status" value="1"/>
</dbReference>
<feature type="compositionally biased region" description="Polar residues" evidence="12">
    <location>
        <begin position="1034"/>
        <end position="1043"/>
    </location>
</feature>
<dbReference type="Pfam" id="PF00620">
    <property type="entry name" value="RhoGAP"/>
    <property type="match status" value="1"/>
</dbReference>
<keyword evidence="17" id="KW-1185">Reference proteome</keyword>
<name>A0A553NL31_9TELE</name>
<evidence type="ECO:0000256" key="12">
    <source>
        <dbReference type="SAM" id="MobiDB-lite"/>
    </source>
</evidence>
<protein>
    <recommendedName>
        <fullName evidence="18">Rho GTPase activating protein 21b</fullName>
    </recommendedName>
</protein>
<dbReference type="InterPro" id="IPR008936">
    <property type="entry name" value="Rho_GTPase_activation_prot"/>
</dbReference>
<dbReference type="InterPro" id="IPR001849">
    <property type="entry name" value="PH_domain"/>
</dbReference>
<dbReference type="PANTHER" id="PTHR23175:SF16">
    <property type="entry name" value="RHO GTPASE-ACTIVATING PROTEIN 21"/>
    <property type="match status" value="1"/>
</dbReference>
<feature type="region of interest" description="Disordered" evidence="12">
    <location>
        <begin position="421"/>
        <end position="466"/>
    </location>
</feature>
<feature type="region of interest" description="Disordered" evidence="12">
    <location>
        <begin position="1529"/>
        <end position="1588"/>
    </location>
</feature>
<dbReference type="CDD" id="cd01253">
    <property type="entry name" value="PH_ARHGAP21-like"/>
    <property type="match status" value="1"/>
</dbReference>
<evidence type="ECO:0000313" key="16">
    <source>
        <dbReference type="EMBL" id="TRY66110.1"/>
    </source>
</evidence>
<dbReference type="GO" id="GO:0005096">
    <property type="term" value="F:GTPase activator activity"/>
    <property type="evidence" value="ECO:0007669"/>
    <property type="project" value="UniProtKB-KW"/>
</dbReference>
<dbReference type="EMBL" id="SRMA01026865">
    <property type="protein sequence ID" value="TRY66110.1"/>
    <property type="molecule type" value="Genomic_DNA"/>
</dbReference>
<feature type="compositionally biased region" description="Polar residues" evidence="12">
    <location>
        <begin position="589"/>
        <end position="615"/>
    </location>
</feature>
<dbReference type="Proteomes" id="UP000316079">
    <property type="component" value="Unassembled WGS sequence"/>
</dbReference>
<feature type="compositionally biased region" description="Polar residues" evidence="12">
    <location>
        <begin position="1578"/>
        <end position="1588"/>
    </location>
</feature>
<dbReference type="FunFam" id="2.30.42.10:FF:000066">
    <property type="entry name" value="Rho GTPase activating protein 21"/>
    <property type="match status" value="1"/>
</dbReference>
<dbReference type="FunFam" id="1.10.555.10:FF:000014">
    <property type="entry name" value="Rho GTPase activating protein 21"/>
    <property type="match status" value="1"/>
</dbReference>
<sequence length="1828" mass="203279">SRRGGVSKDSECARATVLRLRAHVELERDLLHKHEELIPSEYGNVDCCSSMMASHWRDSGDEDELIYAGAPPLCEDVVDEEDSSGLLFQVEDEPFAWPGPKTIRLRRTSQGFGFTLRHFIVYPPESAVHSKIKDEDHGRRGRPRNRLEPMDTIFVKQVKEGGPAHGAGLCTGDRIVKVNSESIIGKTYSQVIGLIQNSHTFLELCVMPKDEDILQLAYSQDAYLKGHDAYSGNARHIPEPPPICYPRVDCKPPGMAQATEASAPGVVLKDLGYRVEIPVPPSPPPIPKTQTAVCVYNESVRTVLVPSDVHMGRMVPGHRGDYGVVSPDPMLIRARPGTVSGGLPPYLHPRKADMFPSGYHGDPYAIPPPHYVPASSVTSPANHQNIDWRTYQTYREYIDNKGLHAYSRTFQERLDSLRAASQSVHGGPHYEVQPGWGNKLRRRSTSHDRAYQGPANLPPRSASQDRMVGLERGARARDWPPRSMSSEGLMRKPRVHSTDYVEHGEILSATPWGAVDRQLYGRVDQRSRPSRQSLPPRAMLYRPQTGYGLSVRGIPGSNSHSIRTDIPPSSGFSEHPRNGLNQAKEPPSKDQSGFGNRISKSASNQSRTRTETMQCPETGKENPLKLRSTSYSAPAPQRPQVGASAQKSSSREGKSLPVNGSSLLEGVVLREKPPPGKGTPQPLRHPSYILAVNDTDVSEPSGGGVCWLPNDARRETHIRRVGERLDSSFCSSNLDESLDSIPFIDEPASPSVDHDGTHIPASVVISGAQALIPDSPSPTTPSPLMRRQLSHDQESLRNAILESGTKTERSKSYDEGLDNYREEGRGRSSKPSLRVFRKALDGHKSDDSSSRRDSSTEIFSDSTKEGWLHFRQLNTEKGKRVGGGIRPWKQMYSVLRGHSLYLYKDKKEGLAHINSQLDDDPLSISIKACLIDISYSDTKRKNVLRLTTSDCEYLFQAEGREDMLSWIRVIQENSNPDEENAAVTSTDLINRKLKEYISMRCSVCVCDSAPSSKTEPSPKTSRQSLSIRHTLLGGSSKSQSLYSPRNDHERSKDDSSPPRDKAAWRRGIPGLKKKPQDKRPAAGVTFGVRLDNCPPAQTNRFVPLIVEVCCKLVEERGLEYTGIYRVPGNNAAISSMQEELDTKGMTDIDIQEDKWRDLNVISSLLKSFFRKLPEPLFTNEKYSNFIDANRKVDPVERLKALKNLIHELPDHHYETLKFLSGHLKTMEPRNLAIVFGPTLVRTSEDNMTHMVTHMPDQYKIVETLIQQYDWFFTEDADKEPTTAVELESTVQSQPVPNIDHLLTNIGRTAPSPGDVSDSTTSDSARSKGSCGTNKDQYTRELLRTSIFVNRKRKKPKDKLHLSSSDDDLDASFSRKDLAIQSETNWPADNQMEDAESERIKDQIERTEDDDQNPGDLSSENKQLISEHLPQQTCPSPKIVTSHKHTYHMVHQNSLSDHHSNYDDGCVSDLGTLNSTSSQASVPRMRHRPGHWTESGGMGPGAEVCSITSDYSTTSSMTFHTGVESIALSPEVQSVAESRGDDADDERSELISEGRPMDTDSESDLSVFASGREGVPTDGCNQQEGTVTPLQEVPNLISSHRIIACDTLARKRGSRQKTDSESSADGNRSDKESSRISRVLEAGKGRSTVSLSSSSRSESERAEQMWRIKITDRLKCRLRTSADDMFGVGSQRTRSPETRSKRKSNIRRRHTMGGQRDFAELSVIGDWQRVEGNELSAMDRLKPKCSSQDFSIRDWIARERHRTSNPEVSVDVLDLYPSRSAGSSNSHLGQLLNGELGGAQSKSLSLAADAHPHKLSGAQVVRSRFYQYL</sequence>
<evidence type="ECO:0000256" key="10">
    <source>
        <dbReference type="ARBA" id="ARBA00023212"/>
    </source>
</evidence>
<evidence type="ECO:0000259" key="15">
    <source>
        <dbReference type="PROSITE" id="PS50238"/>
    </source>
</evidence>
<evidence type="ECO:0000256" key="3">
    <source>
        <dbReference type="ARBA" id="ARBA00004284"/>
    </source>
</evidence>
<dbReference type="SUPFAM" id="SSF50156">
    <property type="entry name" value="PDZ domain-like"/>
    <property type="match status" value="1"/>
</dbReference>
<evidence type="ECO:0000256" key="2">
    <source>
        <dbReference type="ARBA" id="ARBA00004282"/>
    </source>
</evidence>
<feature type="compositionally biased region" description="Basic and acidic residues" evidence="12">
    <location>
        <begin position="805"/>
        <end position="826"/>
    </location>
</feature>
<dbReference type="OrthoDB" id="6281275at2759"/>
<feature type="domain" description="Rho-GAP" evidence="15">
    <location>
        <begin position="1088"/>
        <end position="1272"/>
    </location>
</feature>
<dbReference type="GO" id="GO:0000139">
    <property type="term" value="C:Golgi membrane"/>
    <property type="evidence" value="ECO:0007669"/>
    <property type="project" value="UniProtKB-SubCell"/>
</dbReference>
<dbReference type="InterPro" id="IPR011993">
    <property type="entry name" value="PH-like_dom_sf"/>
</dbReference>
<keyword evidence="6" id="KW-0963">Cytoplasm</keyword>
<evidence type="ECO:0000256" key="9">
    <source>
        <dbReference type="ARBA" id="ARBA00023136"/>
    </source>
</evidence>
<dbReference type="GO" id="GO:0005856">
    <property type="term" value="C:cytoskeleton"/>
    <property type="evidence" value="ECO:0007669"/>
    <property type="project" value="UniProtKB-SubCell"/>
</dbReference>
<dbReference type="Pfam" id="PF17820">
    <property type="entry name" value="PDZ_6"/>
    <property type="match status" value="1"/>
</dbReference>
<dbReference type="SUPFAM" id="SSF50729">
    <property type="entry name" value="PH domain-like"/>
    <property type="match status" value="1"/>
</dbReference>
<feature type="region of interest" description="Disordered" evidence="12">
    <location>
        <begin position="771"/>
        <end position="833"/>
    </location>
</feature>
<dbReference type="CDD" id="cd06756">
    <property type="entry name" value="PDZ_ARHGAP21_23-like"/>
    <property type="match status" value="1"/>
</dbReference>
<dbReference type="PROSITE" id="PS50003">
    <property type="entry name" value="PH_DOMAIN"/>
    <property type="match status" value="1"/>
</dbReference>